<comment type="caution">
    <text evidence="2">The sequence shown here is derived from an EMBL/GenBank/DDBJ whole genome shotgun (WGS) entry which is preliminary data.</text>
</comment>
<gene>
    <name evidence="2" type="ORF">A9Q02_06840</name>
</gene>
<dbReference type="Pfam" id="PF01402">
    <property type="entry name" value="RHH_1"/>
    <property type="match status" value="1"/>
</dbReference>
<dbReference type="Proteomes" id="UP000220922">
    <property type="component" value="Unassembled WGS sequence"/>
</dbReference>
<dbReference type="InterPro" id="IPR013321">
    <property type="entry name" value="Arc_rbn_hlx_hlx"/>
</dbReference>
<evidence type="ECO:0000313" key="3">
    <source>
        <dbReference type="Proteomes" id="UP000220922"/>
    </source>
</evidence>
<accession>A0A2H3KFL4</accession>
<dbReference type="GO" id="GO:0006355">
    <property type="term" value="P:regulation of DNA-templated transcription"/>
    <property type="evidence" value="ECO:0007669"/>
    <property type="project" value="InterPro"/>
</dbReference>
<evidence type="ECO:0000259" key="1">
    <source>
        <dbReference type="Pfam" id="PF01402"/>
    </source>
</evidence>
<dbReference type="OrthoDB" id="163449at2"/>
<organism evidence="2 3">
    <name type="scientific">Candidatus Chloroploca asiatica</name>
    <dbReference type="NCBI Taxonomy" id="1506545"/>
    <lineage>
        <taxon>Bacteria</taxon>
        <taxon>Bacillati</taxon>
        <taxon>Chloroflexota</taxon>
        <taxon>Chloroflexia</taxon>
        <taxon>Chloroflexales</taxon>
        <taxon>Chloroflexineae</taxon>
        <taxon>Oscillochloridaceae</taxon>
        <taxon>Candidatus Chloroploca</taxon>
    </lineage>
</organism>
<dbReference type="EMBL" id="LYXE01000200">
    <property type="protein sequence ID" value="PDV96475.1"/>
    <property type="molecule type" value="Genomic_DNA"/>
</dbReference>
<dbReference type="InterPro" id="IPR010985">
    <property type="entry name" value="Ribbon_hlx_hlx"/>
</dbReference>
<protein>
    <submittedName>
        <fullName evidence="2">CopG family transcriptional regulator</fullName>
    </submittedName>
</protein>
<reference evidence="2 3" key="1">
    <citation type="submission" date="2016-05" db="EMBL/GenBank/DDBJ databases">
        <authorList>
            <person name="Lavstsen T."/>
            <person name="Jespersen J.S."/>
        </authorList>
    </citation>
    <scope>NUCLEOTIDE SEQUENCE [LARGE SCALE GENOMIC DNA]</scope>
    <source>
        <strain evidence="2 3">B7-9</strain>
    </source>
</reference>
<dbReference type="CDD" id="cd22231">
    <property type="entry name" value="RHH_NikR_HicB-like"/>
    <property type="match status" value="1"/>
</dbReference>
<dbReference type="Gene3D" id="1.10.1220.10">
    <property type="entry name" value="Met repressor-like"/>
    <property type="match status" value="1"/>
</dbReference>
<sequence>MKTIQMTIDDELLAEVDHLTAALQTTRSAFIRSALQLALRHHAILEKEQQHARGYAQHPVAPGEFDVWDAEQAWGEQ</sequence>
<dbReference type="SUPFAM" id="SSF47598">
    <property type="entry name" value="Ribbon-helix-helix"/>
    <property type="match status" value="1"/>
</dbReference>
<dbReference type="InterPro" id="IPR002145">
    <property type="entry name" value="CopG"/>
</dbReference>
<dbReference type="AlphaFoldDB" id="A0A2H3KFL4"/>
<feature type="domain" description="Ribbon-helix-helix protein CopG" evidence="1">
    <location>
        <begin position="3"/>
        <end position="39"/>
    </location>
</feature>
<name>A0A2H3KFL4_9CHLR</name>
<evidence type="ECO:0000313" key="2">
    <source>
        <dbReference type="EMBL" id="PDV96475.1"/>
    </source>
</evidence>
<keyword evidence="3" id="KW-1185">Reference proteome</keyword>
<dbReference type="RefSeq" id="WP_097655513.1">
    <property type="nucleotide sequence ID" value="NZ_LYXE01000200.1"/>
</dbReference>
<proteinExistence type="predicted"/>